<organism evidence="2 3">
    <name type="scientific">Lentilactobacillus kosonis</name>
    <dbReference type="NCBI Taxonomy" id="2810561"/>
    <lineage>
        <taxon>Bacteria</taxon>
        <taxon>Bacillati</taxon>
        <taxon>Bacillota</taxon>
        <taxon>Bacilli</taxon>
        <taxon>Lactobacillales</taxon>
        <taxon>Lactobacillaceae</taxon>
        <taxon>Lentilactobacillus</taxon>
    </lineage>
</organism>
<dbReference type="EMBL" id="BEXA01000009">
    <property type="protein sequence ID" value="GAY74361.1"/>
    <property type="molecule type" value="Genomic_DNA"/>
</dbReference>
<dbReference type="InterPro" id="IPR030392">
    <property type="entry name" value="S74_ICA"/>
</dbReference>
<keyword evidence="3" id="KW-1185">Reference proteome</keyword>
<dbReference type="AlphaFoldDB" id="A0A401FQ53"/>
<name>A0A401FQ53_9LACO</name>
<gene>
    <name evidence="2" type="ORF">NBRC111893_2507</name>
</gene>
<dbReference type="Pfam" id="PF08460">
    <property type="entry name" value="SH3_5"/>
    <property type="match status" value="1"/>
</dbReference>
<dbReference type="Proteomes" id="UP000286974">
    <property type="component" value="Unassembled WGS sequence"/>
</dbReference>
<proteinExistence type="predicted"/>
<accession>A0A401FQ53</accession>
<dbReference type="Gene3D" id="2.30.30.40">
    <property type="entry name" value="SH3 Domains"/>
    <property type="match status" value="1"/>
</dbReference>
<evidence type="ECO:0000313" key="3">
    <source>
        <dbReference type="Proteomes" id="UP000286974"/>
    </source>
</evidence>
<dbReference type="PROSITE" id="PS51688">
    <property type="entry name" value="ICA"/>
    <property type="match status" value="1"/>
</dbReference>
<feature type="domain" description="Peptidase S74" evidence="1">
    <location>
        <begin position="493"/>
        <end position="606"/>
    </location>
</feature>
<protein>
    <submittedName>
        <fullName evidence="2">Phage protein</fullName>
    </submittedName>
</protein>
<sequence>MTDDINQVKKTYFADDVYFQPDTPASPSDGSIWFKTSAKSNWLNWRNDDNDSAPDPSEETHTEVIDVQVPNDGIIANASGSFTWNGQQPIATSPSLAAHVSAYTYNGLSATYKGKTIADGLLWVFYTNYNGSTSYVPVKDLKSGKRFGTDSNAGSDPAAYHTEQQTITVGGNTKDVTHTETVDRTGQEWNISGKFYKSSGSTGIYTAPHQANKSYNISATSGNPLYYYGKIYSDSWLWIVISSGGSTVYAPAYNWNGGDDLSSISALGVDTNTAGNLPARETKIVHETVTVPDTRADNDTQLEIDTSDVSAVSEYKDGSWSDIPYQKQVIGASLMGASIDSPLISLGNDGALWSSYSYSQLPTWFKPIQSIGTIAMAKGELVVTGQTKHYENGQWGYYDTDQTFTTADDTNYTTTVINAGGIKNEIQTSDRNNLVARSFLDGNGLTLTNGERGNITNNISNKQFLSNTIYNTTTGDGANVNISANGVVQRSTSATKYKLDITNYEESLKKGYDLIQKINPKMWFDKGQVEDYARSLTDGQTPNPDDNLNRIHGLIAEDLENAGIDEFITRGADGEIEGIDYAKLWTLLIPVCKDLDSRLKKLEDKSKPE</sequence>
<dbReference type="RefSeq" id="WP_125009007.1">
    <property type="nucleotide sequence ID" value="NZ_BEXA01000009.1"/>
</dbReference>
<evidence type="ECO:0000259" key="1">
    <source>
        <dbReference type="PROSITE" id="PS51688"/>
    </source>
</evidence>
<dbReference type="OrthoDB" id="2249783at2"/>
<evidence type="ECO:0000313" key="2">
    <source>
        <dbReference type="EMBL" id="GAY74361.1"/>
    </source>
</evidence>
<comment type="caution">
    <text evidence="2">The sequence shown here is derived from an EMBL/GenBank/DDBJ whole genome shotgun (WGS) entry which is preliminary data.</text>
</comment>
<reference evidence="2 3" key="1">
    <citation type="submission" date="2017-11" db="EMBL/GenBank/DDBJ databases">
        <title>Draft Genome Sequence of Lactobacillus curieae NBRC 111893 isolated from Koso, a Japanese sugar-Vegetable Fermented Beverage.</title>
        <authorList>
            <person name="Chiou T.Y."/>
            <person name="Oshima K."/>
            <person name="Suda W."/>
            <person name="Hattori M."/>
            <person name="Takahashi T."/>
        </authorList>
    </citation>
    <scope>NUCLEOTIDE SEQUENCE [LARGE SCALE GENOMIC DNA]</scope>
    <source>
        <strain evidence="2 3">NBRC111893</strain>
    </source>
</reference>
<dbReference type="InterPro" id="IPR003646">
    <property type="entry name" value="SH3-like_bac-type"/>
</dbReference>